<feature type="compositionally biased region" description="Low complexity" evidence="1">
    <location>
        <begin position="64"/>
        <end position="76"/>
    </location>
</feature>
<organism evidence="2 3">
    <name type="scientific">Monoraphidium neglectum</name>
    <dbReference type="NCBI Taxonomy" id="145388"/>
    <lineage>
        <taxon>Eukaryota</taxon>
        <taxon>Viridiplantae</taxon>
        <taxon>Chlorophyta</taxon>
        <taxon>core chlorophytes</taxon>
        <taxon>Chlorophyceae</taxon>
        <taxon>CS clade</taxon>
        <taxon>Sphaeropleales</taxon>
        <taxon>Selenastraceae</taxon>
        <taxon>Monoraphidium</taxon>
    </lineage>
</organism>
<dbReference type="AlphaFoldDB" id="A0A0D2MTT4"/>
<accession>A0A0D2MTT4</accession>
<feature type="non-terminal residue" evidence="2">
    <location>
        <position position="83"/>
    </location>
</feature>
<dbReference type="RefSeq" id="XP_013896870.1">
    <property type="nucleotide sequence ID" value="XM_014041416.1"/>
</dbReference>
<evidence type="ECO:0000313" key="3">
    <source>
        <dbReference type="Proteomes" id="UP000054498"/>
    </source>
</evidence>
<keyword evidence="3" id="KW-1185">Reference proteome</keyword>
<evidence type="ECO:0000256" key="1">
    <source>
        <dbReference type="SAM" id="MobiDB-lite"/>
    </source>
</evidence>
<dbReference type="EMBL" id="KK102402">
    <property type="protein sequence ID" value="KIY97850.1"/>
    <property type="molecule type" value="Genomic_DNA"/>
</dbReference>
<dbReference type="Proteomes" id="UP000054498">
    <property type="component" value="Unassembled WGS sequence"/>
</dbReference>
<proteinExistence type="predicted"/>
<evidence type="ECO:0000313" key="2">
    <source>
        <dbReference type="EMBL" id="KIY97850.1"/>
    </source>
</evidence>
<name>A0A0D2MTT4_9CHLO</name>
<feature type="region of interest" description="Disordered" evidence="1">
    <location>
        <begin position="1"/>
        <end position="83"/>
    </location>
</feature>
<protein>
    <submittedName>
        <fullName evidence="2">Uncharacterized protein</fullName>
    </submittedName>
</protein>
<dbReference type="GeneID" id="25727240"/>
<sequence>MAARRLDAARPVFGGRATRRGLGSSSVPSSNSSGTSPSSSSTSSSMVGPLCSRAGSLSSISGRQQQPSLASPAQQQPRRRAAG</sequence>
<dbReference type="KEGG" id="mng:MNEG_10110"/>
<gene>
    <name evidence="2" type="ORF">MNEG_10110</name>
</gene>
<reference evidence="2 3" key="1">
    <citation type="journal article" date="2013" name="BMC Genomics">
        <title>Reconstruction of the lipid metabolism for the microalga Monoraphidium neglectum from its genome sequence reveals characteristics suitable for biofuel production.</title>
        <authorList>
            <person name="Bogen C."/>
            <person name="Al-Dilaimi A."/>
            <person name="Albersmeier A."/>
            <person name="Wichmann J."/>
            <person name="Grundmann M."/>
            <person name="Rupp O."/>
            <person name="Lauersen K.J."/>
            <person name="Blifernez-Klassen O."/>
            <person name="Kalinowski J."/>
            <person name="Goesmann A."/>
            <person name="Mussgnug J.H."/>
            <person name="Kruse O."/>
        </authorList>
    </citation>
    <scope>NUCLEOTIDE SEQUENCE [LARGE SCALE GENOMIC DNA]</scope>
    <source>
        <strain evidence="2 3">SAG 48.87</strain>
    </source>
</reference>
<feature type="compositionally biased region" description="Low complexity" evidence="1">
    <location>
        <begin position="23"/>
        <end position="45"/>
    </location>
</feature>